<dbReference type="PANTHER" id="PTHR43335">
    <property type="entry name" value="ABC TRANSPORTER, ATP-BINDING PROTEIN"/>
    <property type="match status" value="1"/>
</dbReference>
<dbReference type="Pfam" id="PF00005">
    <property type="entry name" value="ABC_tran"/>
    <property type="match status" value="1"/>
</dbReference>
<feature type="domain" description="ABC transporter" evidence="3">
    <location>
        <begin position="16"/>
        <end position="247"/>
    </location>
</feature>
<evidence type="ECO:0000256" key="1">
    <source>
        <dbReference type="ARBA" id="ARBA00005417"/>
    </source>
</evidence>
<evidence type="ECO:0000259" key="3">
    <source>
        <dbReference type="PROSITE" id="PS50893"/>
    </source>
</evidence>
<dbReference type="GO" id="GO:0005524">
    <property type="term" value="F:ATP binding"/>
    <property type="evidence" value="ECO:0007669"/>
    <property type="project" value="UniProtKB-KW"/>
</dbReference>
<accession>A0ABW5UYM7</accession>
<evidence type="ECO:0000256" key="2">
    <source>
        <dbReference type="ARBA" id="ARBA00022448"/>
    </source>
</evidence>
<evidence type="ECO:0000313" key="5">
    <source>
        <dbReference type="Proteomes" id="UP001597492"/>
    </source>
</evidence>
<keyword evidence="4" id="KW-0547">Nucleotide-binding</keyword>
<keyword evidence="2" id="KW-0813">Transport</keyword>
<dbReference type="InterPro" id="IPR027417">
    <property type="entry name" value="P-loop_NTPase"/>
</dbReference>
<keyword evidence="4" id="KW-0067">ATP-binding</keyword>
<name>A0ABW5UYM7_9MICO</name>
<comment type="similarity">
    <text evidence="1">Belongs to the ABC transporter superfamily.</text>
</comment>
<comment type="caution">
    <text evidence="4">The sequence shown here is derived from an EMBL/GenBank/DDBJ whole genome shotgun (WGS) entry which is preliminary data.</text>
</comment>
<dbReference type="RefSeq" id="WP_154651499.1">
    <property type="nucleotide sequence ID" value="NZ_JBHUNE010000006.1"/>
</dbReference>
<dbReference type="Proteomes" id="UP001597492">
    <property type="component" value="Unassembled WGS sequence"/>
</dbReference>
<protein>
    <submittedName>
        <fullName evidence="4">ATP-binding cassette domain-containing protein</fullName>
    </submittedName>
</protein>
<dbReference type="PANTHER" id="PTHR43335:SF4">
    <property type="entry name" value="ABC TRANSPORTER, ATP-BINDING PROTEIN"/>
    <property type="match status" value="1"/>
</dbReference>
<gene>
    <name evidence="4" type="ORF">ACFSW7_09325</name>
</gene>
<dbReference type="Gene3D" id="3.40.50.300">
    <property type="entry name" value="P-loop containing nucleotide triphosphate hydrolases"/>
    <property type="match status" value="1"/>
</dbReference>
<dbReference type="InterPro" id="IPR003439">
    <property type="entry name" value="ABC_transporter-like_ATP-bd"/>
</dbReference>
<dbReference type="PROSITE" id="PS50893">
    <property type="entry name" value="ABC_TRANSPORTER_2"/>
    <property type="match status" value="1"/>
</dbReference>
<organism evidence="4 5">
    <name type="scientific">Gulosibacter faecalis</name>
    <dbReference type="NCBI Taxonomy" id="272240"/>
    <lineage>
        <taxon>Bacteria</taxon>
        <taxon>Bacillati</taxon>
        <taxon>Actinomycetota</taxon>
        <taxon>Actinomycetes</taxon>
        <taxon>Micrococcales</taxon>
        <taxon>Microbacteriaceae</taxon>
        <taxon>Gulosibacter</taxon>
    </lineage>
</organism>
<dbReference type="EMBL" id="JBHUNE010000006">
    <property type="protein sequence ID" value="MFD2758579.1"/>
    <property type="molecule type" value="Genomic_DNA"/>
</dbReference>
<proteinExistence type="inferred from homology"/>
<keyword evidence="5" id="KW-1185">Reference proteome</keyword>
<evidence type="ECO:0000313" key="4">
    <source>
        <dbReference type="EMBL" id="MFD2758579.1"/>
    </source>
</evidence>
<reference evidence="5" key="1">
    <citation type="journal article" date="2019" name="Int. J. Syst. Evol. Microbiol.">
        <title>The Global Catalogue of Microorganisms (GCM) 10K type strain sequencing project: providing services to taxonomists for standard genome sequencing and annotation.</title>
        <authorList>
            <consortium name="The Broad Institute Genomics Platform"/>
            <consortium name="The Broad Institute Genome Sequencing Center for Infectious Disease"/>
            <person name="Wu L."/>
            <person name="Ma J."/>
        </authorList>
    </citation>
    <scope>NUCLEOTIDE SEQUENCE [LARGE SCALE GENOMIC DNA]</scope>
    <source>
        <strain evidence="5">TISTR 1514</strain>
    </source>
</reference>
<sequence length="247" mass="26187">MNAQPKNATGHHAPGAYGMEVFGLTRTGNAPLRRVSFVARRGETTVLLSPDGSGGAALRAALGFEPVDSGFSVIEGRRFVPRSGPEPVSDPERVGVLLRDPIVTPGRTLDEHLRQGLLPDHRGALGQAEVQELRDSLGFMGAGTAIVSELPLSLQYRVAIGRAIAARPAIVAADDPYGGLPERERHLLVSLLRAVASEHGIGVVHATGDVDLATRANHVVVIEGGRVTNDLRGTLRVQRLLGRHARS</sequence>
<dbReference type="SUPFAM" id="SSF52540">
    <property type="entry name" value="P-loop containing nucleoside triphosphate hydrolases"/>
    <property type="match status" value="1"/>
</dbReference>